<reference evidence="9" key="2">
    <citation type="submission" date="2015-01" db="EMBL/GenBank/DDBJ databases">
        <title>Draft genome sequence of potential hydrocarbon metabolising strain of Rhodococcus rhodochrous.</title>
        <authorList>
            <person name="Aggarwal R.K."/>
            <person name="Dawar C."/>
        </authorList>
    </citation>
    <scope>NUCLEOTIDE SEQUENCE [LARGE SCALE GENOMIC DNA]</scope>
    <source>
        <strain evidence="9">KG-21</strain>
    </source>
</reference>
<dbReference type="GO" id="GO:0046872">
    <property type="term" value="F:metal ion binding"/>
    <property type="evidence" value="ECO:0007669"/>
    <property type="project" value="UniProtKB-KW"/>
</dbReference>
<dbReference type="Gene3D" id="3.30.70.20">
    <property type="match status" value="1"/>
</dbReference>
<name>A0A0M9WPJ4_RHORH</name>
<keyword evidence="2" id="KW-0813">Transport</keyword>
<dbReference type="SUPFAM" id="SSF54862">
    <property type="entry name" value="4Fe-4S ferredoxins"/>
    <property type="match status" value="1"/>
</dbReference>
<evidence type="ECO:0000256" key="7">
    <source>
        <dbReference type="ARBA" id="ARBA00023291"/>
    </source>
</evidence>
<evidence type="ECO:0000313" key="9">
    <source>
        <dbReference type="Proteomes" id="UP000037712"/>
    </source>
</evidence>
<evidence type="ECO:0000256" key="4">
    <source>
        <dbReference type="ARBA" id="ARBA00022982"/>
    </source>
</evidence>
<dbReference type="EMBL" id="AZYO01000014">
    <property type="protein sequence ID" value="KOS56730.1"/>
    <property type="molecule type" value="Genomic_DNA"/>
</dbReference>
<protein>
    <recommendedName>
        <fullName evidence="10">Ferredoxin</fullName>
    </recommendedName>
</protein>
<dbReference type="PATRIC" id="fig|1441923.3.peg.1835"/>
<dbReference type="GO" id="GO:0051538">
    <property type="term" value="F:3 iron, 4 sulfur cluster binding"/>
    <property type="evidence" value="ECO:0007669"/>
    <property type="project" value="UniProtKB-KW"/>
</dbReference>
<accession>A0A0M9WPJ4</accession>
<comment type="cofactor">
    <cofactor evidence="1">
        <name>[3Fe-4S] cluster</name>
        <dbReference type="ChEBI" id="CHEBI:21137"/>
    </cofactor>
</comment>
<dbReference type="Pfam" id="PF13459">
    <property type="entry name" value="Fer4_15"/>
    <property type="match status" value="1"/>
</dbReference>
<keyword evidence="3" id="KW-0479">Metal-binding</keyword>
<keyword evidence="6" id="KW-0411">Iron-sulfur</keyword>
<dbReference type="Proteomes" id="UP000037712">
    <property type="component" value="Unassembled WGS sequence"/>
</dbReference>
<dbReference type="InterPro" id="IPR051269">
    <property type="entry name" value="Fe-S_cluster_ET"/>
</dbReference>
<dbReference type="PANTHER" id="PTHR36923:SF3">
    <property type="entry name" value="FERREDOXIN"/>
    <property type="match status" value="1"/>
</dbReference>
<evidence type="ECO:0008006" key="10">
    <source>
        <dbReference type="Google" id="ProtNLM"/>
    </source>
</evidence>
<organism evidence="8 9">
    <name type="scientific">Rhodococcus rhodochrous KG-21</name>
    <dbReference type="NCBI Taxonomy" id="1441923"/>
    <lineage>
        <taxon>Bacteria</taxon>
        <taxon>Bacillati</taxon>
        <taxon>Actinomycetota</taxon>
        <taxon>Actinomycetes</taxon>
        <taxon>Mycobacteriales</taxon>
        <taxon>Nocardiaceae</taxon>
        <taxon>Rhodococcus</taxon>
    </lineage>
</organism>
<evidence type="ECO:0000313" key="8">
    <source>
        <dbReference type="EMBL" id="KOS56730.1"/>
    </source>
</evidence>
<evidence type="ECO:0000256" key="6">
    <source>
        <dbReference type="ARBA" id="ARBA00023014"/>
    </source>
</evidence>
<evidence type="ECO:0000256" key="5">
    <source>
        <dbReference type="ARBA" id="ARBA00023004"/>
    </source>
</evidence>
<reference evidence="8 9" key="1">
    <citation type="journal article" date="2015" name="Genome Announc.">
        <title>Draft Genome Sequence of Rhodococcus rhodochrous Strain KG-21, a Soil Isolate from Oil Fields of Krishna-Godavari Basin, India.</title>
        <authorList>
            <person name="Dawar C."/>
            <person name="Aggarwal R.K."/>
        </authorList>
    </citation>
    <scope>NUCLEOTIDE SEQUENCE [LARGE SCALE GENOMIC DNA]</scope>
    <source>
        <strain evidence="8 9">KG-21</strain>
    </source>
</reference>
<dbReference type="AlphaFoldDB" id="A0A0M9WPJ4"/>
<keyword evidence="7" id="KW-0003">3Fe-4S</keyword>
<keyword evidence="4" id="KW-0249">Electron transport</keyword>
<sequence length="64" mass="6760">MQVEVDLGKCVGHAQCFAAASAVYDLSDEDGTCVIRYAEIPSAHEAEARHGADACPERAITVIP</sequence>
<proteinExistence type="predicted"/>
<evidence type="ECO:0000256" key="3">
    <source>
        <dbReference type="ARBA" id="ARBA00022723"/>
    </source>
</evidence>
<comment type="caution">
    <text evidence="8">The sequence shown here is derived from an EMBL/GenBank/DDBJ whole genome shotgun (WGS) entry which is preliminary data.</text>
</comment>
<evidence type="ECO:0000256" key="1">
    <source>
        <dbReference type="ARBA" id="ARBA00001927"/>
    </source>
</evidence>
<dbReference type="PANTHER" id="PTHR36923">
    <property type="entry name" value="FERREDOXIN"/>
    <property type="match status" value="1"/>
</dbReference>
<keyword evidence="5" id="KW-0408">Iron</keyword>
<evidence type="ECO:0000256" key="2">
    <source>
        <dbReference type="ARBA" id="ARBA00022448"/>
    </source>
</evidence>
<gene>
    <name evidence="8" type="ORF">Z051_08300</name>
</gene>